<dbReference type="AlphaFoldDB" id="A0A941E969"/>
<dbReference type="RefSeq" id="WP_307844310.1">
    <property type="nucleotide sequence ID" value="NZ_JAGSOH010000024.1"/>
</dbReference>
<gene>
    <name evidence="3" type="ORF">KDK95_11235</name>
</gene>
<protein>
    <submittedName>
        <fullName evidence="3">TIGR03668 family PPOX class F420-dependent oxidoreductase</fullName>
    </submittedName>
</protein>
<dbReference type="PANTHER" id="PTHR35176:SF2">
    <property type="entry name" value="F420H(2)-DEPENDENT REDUCTASE RV1155"/>
    <property type="match status" value="1"/>
</dbReference>
<proteinExistence type="predicted"/>
<feature type="domain" description="Pyridoxamine 5'-phosphate oxidase N-terminal" evidence="2">
    <location>
        <begin position="5"/>
        <end position="133"/>
    </location>
</feature>
<evidence type="ECO:0000259" key="2">
    <source>
        <dbReference type="Pfam" id="PF01243"/>
    </source>
</evidence>
<organism evidence="3 4">
    <name type="scientific">Actinospica acidithermotolerans</name>
    <dbReference type="NCBI Taxonomy" id="2828514"/>
    <lineage>
        <taxon>Bacteria</taxon>
        <taxon>Bacillati</taxon>
        <taxon>Actinomycetota</taxon>
        <taxon>Actinomycetes</taxon>
        <taxon>Catenulisporales</taxon>
        <taxon>Actinospicaceae</taxon>
        <taxon>Actinospica</taxon>
    </lineage>
</organism>
<dbReference type="InterPro" id="IPR011576">
    <property type="entry name" value="Pyridox_Oxase_N"/>
</dbReference>
<keyword evidence="4" id="KW-1185">Reference proteome</keyword>
<dbReference type="SUPFAM" id="SSF50475">
    <property type="entry name" value="FMN-binding split barrel"/>
    <property type="match status" value="1"/>
</dbReference>
<evidence type="ECO:0000313" key="3">
    <source>
        <dbReference type="EMBL" id="MBR7826877.1"/>
    </source>
</evidence>
<sequence length="138" mass="15371">MRLTEEACRAAFGAARVARLATAGADGAPHVVPVTFALDGDSVYFAVDAKPKSSARLRRLRNIRENPQVSLLVDEYDEEWERLWWVRADGLARVLGSGAEAARELLRARYPQYADVAMDGPVVEISVERWSGWRYAGH</sequence>
<dbReference type="Proteomes" id="UP000676325">
    <property type="component" value="Unassembled WGS sequence"/>
</dbReference>
<dbReference type="GO" id="GO:0005829">
    <property type="term" value="C:cytosol"/>
    <property type="evidence" value="ECO:0007669"/>
    <property type="project" value="TreeGrafter"/>
</dbReference>
<evidence type="ECO:0000313" key="4">
    <source>
        <dbReference type="Proteomes" id="UP000676325"/>
    </source>
</evidence>
<comment type="caution">
    <text evidence="3">The sequence shown here is derived from an EMBL/GenBank/DDBJ whole genome shotgun (WGS) entry which is preliminary data.</text>
</comment>
<reference evidence="3" key="1">
    <citation type="submission" date="2021-04" db="EMBL/GenBank/DDBJ databases">
        <title>Genome based classification of Actinospica acidithermotolerans sp. nov., an actinobacterium isolated from an Indonesian hot spring.</title>
        <authorList>
            <person name="Kusuma A.B."/>
            <person name="Putra K.E."/>
            <person name="Nafisah S."/>
            <person name="Loh J."/>
            <person name="Nouioui I."/>
            <person name="Goodfellow M."/>
        </authorList>
    </citation>
    <scope>NUCLEOTIDE SEQUENCE</scope>
    <source>
        <strain evidence="3">MGRD01-02</strain>
    </source>
</reference>
<dbReference type="GO" id="GO:0016627">
    <property type="term" value="F:oxidoreductase activity, acting on the CH-CH group of donors"/>
    <property type="evidence" value="ECO:0007669"/>
    <property type="project" value="TreeGrafter"/>
</dbReference>
<dbReference type="EMBL" id="JAGSOH010000024">
    <property type="protein sequence ID" value="MBR7826877.1"/>
    <property type="molecule type" value="Genomic_DNA"/>
</dbReference>
<dbReference type="Gene3D" id="2.30.110.10">
    <property type="entry name" value="Electron Transport, Fmn-binding Protein, Chain A"/>
    <property type="match status" value="1"/>
</dbReference>
<dbReference type="InterPro" id="IPR012349">
    <property type="entry name" value="Split_barrel_FMN-bd"/>
</dbReference>
<dbReference type="InterPro" id="IPR052019">
    <property type="entry name" value="F420H2_bilvrd_red/Heme_oxyg"/>
</dbReference>
<name>A0A941E969_9ACTN</name>
<dbReference type="Pfam" id="PF01243">
    <property type="entry name" value="PNPOx_N"/>
    <property type="match status" value="1"/>
</dbReference>
<accession>A0A941E969</accession>
<dbReference type="PANTHER" id="PTHR35176">
    <property type="entry name" value="HEME OXYGENASE HI_0854-RELATED"/>
    <property type="match status" value="1"/>
</dbReference>
<keyword evidence="1" id="KW-0560">Oxidoreductase</keyword>
<dbReference type="InterPro" id="IPR019967">
    <property type="entry name" value="F420-dep_enz_PPOX_Rv0121"/>
</dbReference>
<dbReference type="NCBIfam" id="TIGR03668">
    <property type="entry name" value="Rv0121_F420"/>
    <property type="match status" value="1"/>
</dbReference>
<dbReference type="GO" id="GO:0070967">
    <property type="term" value="F:coenzyme F420 binding"/>
    <property type="evidence" value="ECO:0007669"/>
    <property type="project" value="TreeGrafter"/>
</dbReference>
<evidence type="ECO:0000256" key="1">
    <source>
        <dbReference type="ARBA" id="ARBA00023002"/>
    </source>
</evidence>